<gene>
    <name evidence="7" type="ORF">N7548_01795</name>
</gene>
<dbReference type="InterPro" id="IPR008965">
    <property type="entry name" value="CBM2/CBM3_carb-bd_dom_sf"/>
</dbReference>
<proteinExistence type="inferred from homology"/>
<keyword evidence="5" id="KW-0812">Transmembrane</keyword>
<evidence type="ECO:0000313" key="7">
    <source>
        <dbReference type="EMBL" id="MCV2231562.1"/>
    </source>
</evidence>
<comment type="subcellular location">
    <subcellularLocation>
        <location evidence="1">Cell envelope</location>
    </subcellularLocation>
</comment>
<name>A0ABT2Y4A1_9MOLU</name>
<feature type="transmembrane region" description="Helical" evidence="5">
    <location>
        <begin position="9"/>
        <end position="31"/>
    </location>
</feature>
<accession>A0ABT2Y4A1</accession>
<comment type="similarity">
    <text evidence="2">Belongs to the bacterial solute-binding protein 5 family.</text>
</comment>
<dbReference type="InterPro" id="IPR036439">
    <property type="entry name" value="Dockerin_dom_sf"/>
</dbReference>
<dbReference type="PROSITE" id="PS51766">
    <property type="entry name" value="DOCKERIN"/>
    <property type="match status" value="1"/>
</dbReference>
<protein>
    <submittedName>
        <fullName evidence="7">ABC transporter substrate-binding protein</fullName>
    </submittedName>
</protein>
<dbReference type="InterPro" id="IPR002102">
    <property type="entry name" value="Cohesin_dom"/>
</dbReference>
<dbReference type="InterPro" id="IPR039424">
    <property type="entry name" value="SBP_5"/>
</dbReference>
<dbReference type="SUPFAM" id="SSF49384">
    <property type="entry name" value="Carbohydrate-binding domain"/>
    <property type="match status" value="1"/>
</dbReference>
<dbReference type="Pfam" id="PF00404">
    <property type="entry name" value="Dockerin_1"/>
    <property type="match status" value="1"/>
</dbReference>
<evidence type="ECO:0000256" key="2">
    <source>
        <dbReference type="ARBA" id="ARBA00005695"/>
    </source>
</evidence>
<dbReference type="CDD" id="cd08547">
    <property type="entry name" value="Type_II_cohesin"/>
    <property type="match status" value="1"/>
</dbReference>
<comment type="caution">
    <text evidence="7">The sequence shown here is derived from an EMBL/GenBank/DDBJ whole genome shotgun (WGS) entry which is preliminary data.</text>
</comment>
<evidence type="ECO:0000256" key="4">
    <source>
        <dbReference type="ARBA" id="ARBA00022729"/>
    </source>
</evidence>
<dbReference type="InterPro" id="IPR000914">
    <property type="entry name" value="SBP_5_dom"/>
</dbReference>
<organism evidence="7 8">
    <name type="scientific">Paracholeplasma manati</name>
    <dbReference type="NCBI Taxonomy" id="591373"/>
    <lineage>
        <taxon>Bacteria</taxon>
        <taxon>Bacillati</taxon>
        <taxon>Mycoplasmatota</taxon>
        <taxon>Mollicutes</taxon>
        <taxon>Acholeplasmatales</taxon>
        <taxon>Acholeplasmataceae</taxon>
        <taxon>Paracholeplasma</taxon>
    </lineage>
</organism>
<dbReference type="Gene3D" id="3.40.190.10">
    <property type="entry name" value="Periplasmic binding protein-like II"/>
    <property type="match status" value="1"/>
</dbReference>
<dbReference type="PANTHER" id="PTHR30290:SF10">
    <property type="entry name" value="PERIPLASMIC OLIGOPEPTIDE-BINDING PROTEIN-RELATED"/>
    <property type="match status" value="1"/>
</dbReference>
<dbReference type="Gene3D" id="2.60.40.680">
    <property type="match status" value="1"/>
</dbReference>
<evidence type="ECO:0000259" key="6">
    <source>
        <dbReference type="PROSITE" id="PS51766"/>
    </source>
</evidence>
<dbReference type="InterPro" id="IPR016134">
    <property type="entry name" value="Dockerin_dom"/>
</dbReference>
<dbReference type="EMBL" id="JAOVQM010000001">
    <property type="protein sequence ID" value="MCV2231562.1"/>
    <property type="molecule type" value="Genomic_DNA"/>
</dbReference>
<dbReference type="InterPro" id="IPR018247">
    <property type="entry name" value="EF_Hand_1_Ca_BS"/>
</dbReference>
<dbReference type="RefSeq" id="WP_263607687.1">
    <property type="nucleotide sequence ID" value="NZ_JAOVQM010000001.1"/>
</dbReference>
<dbReference type="Gene3D" id="1.10.1330.10">
    <property type="entry name" value="Dockerin domain"/>
    <property type="match status" value="1"/>
</dbReference>
<dbReference type="Pfam" id="PF00963">
    <property type="entry name" value="Cohesin"/>
    <property type="match status" value="1"/>
</dbReference>
<dbReference type="PANTHER" id="PTHR30290">
    <property type="entry name" value="PERIPLASMIC BINDING COMPONENT OF ABC TRANSPORTER"/>
    <property type="match status" value="1"/>
</dbReference>
<dbReference type="SUPFAM" id="SSF63446">
    <property type="entry name" value="Type I dockerin domain"/>
    <property type="match status" value="1"/>
</dbReference>
<dbReference type="Gene3D" id="3.10.105.10">
    <property type="entry name" value="Dipeptide-binding Protein, Domain 3"/>
    <property type="match status" value="1"/>
</dbReference>
<dbReference type="Proteomes" id="UP001177160">
    <property type="component" value="Unassembled WGS sequence"/>
</dbReference>
<dbReference type="CDD" id="cd14256">
    <property type="entry name" value="Dockerin_I"/>
    <property type="match status" value="1"/>
</dbReference>
<keyword evidence="5" id="KW-1133">Transmembrane helix</keyword>
<evidence type="ECO:0000313" key="8">
    <source>
        <dbReference type="Proteomes" id="UP001177160"/>
    </source>
</evidence>
<feature type="domain" description="Dockerin" evidence="6">
    <location>
        <begin position="172"/>
        <end position="240"/>
    </location>
</feature>
<evidence type="ECO:0000256" key="5">
    <source>
        <dbReference type="SAM" id="Phobius"/>
    </source>
</evidence>
<reference evidence="7" key="1">
    <citation type="submission" date="2022-09" db="EMBL/GenBank/DDBJ databases">
        <title>Novel Mycoplasma species identified in domestic and wild animals.</title>
        <authorList>
            <person name="Volokhov D.V."/>
            <person name="Furtak V.A."/>
            <person name="Zagorodnyaya T.A."/>
        </authorList>
    </citation>
    <scope>NUCLEOTIDE SEQUENCE</scope>
    <source>
        <strain evidence="7">Oakley</strain>
    </source>
</reference>
<evidence type="ECO:0000256" key="1">
    <source>
        <dbReference type="ARBA" id="ARBA00004196"/>
    </source>
</evidence>
<dbReference type="Pfam" id="PF00496">
    <property type="entry name" value="SBP_bac_5"/>
    <property type="match status" value="1"/>
</dbReference>
<keyword evidence="4" id="KW-0732">Signal</keyword>
<keyword evidence="5" id="KW-0472">Membrane</keyword>
<keyword evidence="8" id="KW-1185">Reference proteome</keyword>
<keyword evidence="3" id="KW-0813">Transport</keyword>
<sequence length="1081" mass="121660">MIRRYIRRFFIVSLISLWSFFVFSYTTLVALDTAVTVVSSTEDVHTSHGLTFKINVTLDTPYPVAGYQMRLLYDANLFELISLNYDQRQFPGLVYNIENPGIISVAFSQTEQTITGFNTLFELSFKVKSYIPYGQYDVISLDQTFNNEIIMMGPSSQFTAIPDVSYVFMAVHVGEFGDLNMDGQVTIQDALMIQLHLAGKALLKDDLIELADINRDGQISLLDVAYLQLFIVGKVDVIGPDVTNDVPLEFFQEANGLYDFTELNYTEIAKIYAAAENYLLDNVYAGVPLFTGSTRMMFSNRVELFSPTHNAVLGFGVPFSKLNTDDSQVMMSGNTYGNANEFTFRSAYSTDPYTLNSWISDNYTDEAIISQFSGSLYDHFFDDTKTGFKLQPSLAESEPIPVNPNVINGQTYAKVWRIPVKDNLVWTYHPNTNLAGLPSGHEVLNAEDFLWTYRYALQQQWFRARTGGNDFVSNQVKGASEFLAGTIGINQVGLRLASGSSNTLEIEYTTDKSAFDVKYQFSSPLLSPLNQQLLEKLTPNGYATSPESTPSSGIYYLDSWTLGEQLTFKKNSNHPLKDMYHFTGLQYQFMTGTDLIFQAFLDGKLDMANLPTNRTLEYALDSRVSTIPSATTYRLVINGFGTEERRDAYIESHPDVTINPNFVPEPILMYKEMRQALYYGFDRYEAAVNQAKIYLPVYTLLRTNFFIDVPHGVTIRTLPAGADILIKYGQDNYGFVPDKAVSLFEQAVNRAITEGYYERGNASNYTVIALDLTYSSSGNQAFQTMAQQLKSQYEQRLIDHNNYVKIEINLVDVAFPSNYYDFLQKANTDLGIAGISGSVPINQGILSSYTDDNRSNFTMDFGIDTTSANIPIAYRNASGQMVYELWSYNALVSALNGKVYVKDGMEQKTWDTPESLIQVKLSQYEDSIASIASDSLGIAALMVGDLNTLAANLHVDTIESYVVITTTGQELLFLLKKNNDGYELYDILTLAKTVKEAIAYHNYEYLLHYTSETPLTLDEINAIPYIASTYGTFNTWDEIWAESKLPTGVTAYVYGTQFINLQLDAYVVIKVGDYYVGWYWL</sequence>
<dbReference type="InterPro" id="IPR002105">
    <property type="entry name" value="Dockerin_1_rpt"/>
</dbReference>
<dbReference type="PROSITE" id="PS00018">
    <property type="entry name" value="EF_HAND_1"/>
    <property type="match status" value="1"/>
</dbReference>
<evidence type="ECO:0000256" key="3">
    <source>
        <dbReference type="ARBA" id="ARBA00022448"/>
    </source>
</evidence>
<dbReference type="SUPFAM" id="SSF53850">
    <property type="entry name" value="Periplasmic binding protein-like II"/>
    <property type="match status" value="1"/>
</dbReference>